<proteinExistence type="predicted"/>
<accession>A0A0K0D914</accession>
<protein>
    <submittedName>
        <fullName evidence="2">Bromo domain-containing protein</fullName>
    </submittedName>
</protein>
<reference evidence="1" key="1">
    <citation type="submission" date="2012-09" db="EMBL/GenBank/DDBJ databases">
        <authorList>
            <person name="Martin A.A."/>
        </authorList>
    </citation>
    <scope>NUCLEOTIDE SEQUENCE</scope>
</reference>
<dbReference type="InterPro" id="IPR019188">
    <property type="entry name" value="SNAPC1"/>
</dbReference>
<dbReference type="STRING" id="6313.A0A0K0D914"/>
<dbReference type="Pfam" id="PF09808">
    <property type="entry name" value="SNAPC1"/>
    <property type="match status" value="1"/>
</dbReference>
<sequence length="261" mass="29999">MRGGGTSKPPADAGLPCDMKALLEAFQTKNSLRFVDFFDVAVDYGLKDIYGGRMSVATLIEFEESVLNAAFAYVRPRKEYENGLGETRTLKIRATPTDIYDLQQLATLLSLRCLEAYGFLHRLLSDHAFVLVSHVKKHDLSHHQQYERPNPAELLLDEEERYVPLEAVKEMIDDSAMKFAQQEMERKQKLIGNDMVVAETTNNFLDKATRIYSSLKYEFSKMDQHMYEDAALTKLHYPDLIDAQYKLVVQRSVPFEFSWLP</sequence>
<reference evidence="2" key="2">
    <citation type="submission" date="2017-02" db="UniProtKB">
        <authorList>
            <consortium name="WormBaseParasite"/>
        </authorList>
    </citation>
    <scope>IDENTIFICATION</scope>
</reference>
<evidence type="ECO:0000313" key="2">
    <source>
        <dbReference type="WBParaSite" id="ACAC_0000656301-mRNA-1"/>
    </source>
</evidence>
<dbReference type="AlphaFoldDB" id="A0A0K0D914"/>
<evidence type="ECO:0000313" key="1">
    <source>
        <dbReference type="Proteomes" id="UP000035642"/>
    </source>
</evidence>
<dbReference type="Proteomes" id="UP000035642">
    <property type="component" value="Unassembled WGS sequence"/>
</dbReference>
<keyword evidence="1" id="KW-1185">Reference proteome</keyword>
<name>A0A0K0D914_ANGCA</name>
<organism evidence="1 2">
    <name type="scientific">Angiostrongylus cantonensis</name>
    <name type="common">Rat lungworm</name>
    <dbReference type="NCBI Taxonomy" id="6313"/>
    <lineage>
        <taxon>Eukaryota</taxon>
        <taxon>Metazoa</taxon>
        <taxon>Ecdysozoa</taxon>
        <taxon>Nematoda</taxon>
        <taxon>Chromadorea</taxon>
        <taxon>Rhabditida</taxon>
        <taxon>Rhabditina</taxon>
        <taxon>Rhabditomorpha</taxon>
        <taxon>Strongyloidea</taxon>
        <taxon>Metastrongylidae</taxon>
        <taxon>Angiostrongylus</taxon>
    </lineage>
</organism>
<dbReference type="WBParaSite" id="ACAC_0000656301-mRNA-1">
    <property type="protein sequence ID" value="ACAC_0000656301-mRNA-1"/>
    <property type="gene ID" value="ACAC_0000656301"/>
</dbReference>